<dbReference type="HOGENOM" id="CLU_002865_7_1_11"/>
<dbReference type="PROSITE" id="PS00624">
    <property type="entry name" value="GMC_OXRED_2"/>
    <property type="match status" value="1"/>
</dbReference>
<keyword evidence="3" id="KW-0285">Flavoprotein</keyword>
<dbReference type="GO" id="GO:0016614">
    <property type="term" value="F:oxidoreductase activity, acting on CH-OH group of donors"/>
    <property type="evidence" value="ECO:0007669"/>
    <property type="project" value="InterPro"/>
</dbReference>
<dbReference type="EMBL" id="CP006272">
    <property type="protein sequence ID" value="AGZ40907.1"/>
    <property type="molecule type" value="Genomic_DNA"/>
</dbReference>
<keyword evidence="4" id="KW-0274">FAD</keyword>
<evidence type="ECO:0000256" key="4">
    <source>
        <dbReference type="ARBA" id="ARBA00022827"/>
    </source>
</evidence>
<dbReference type="PANTHER" id="PTHR11552:SF147">
    <property type="entry name" value="CHOLINE DEHYDROGENASE, MITOCHONDRIAL"/>
    <property type="match status" value="1"/>
</dbReference>
<reference evidence="6 7" key="1">
    <citation type="journal article" date="2014" name="J. Biotechnol.">
        <title>Complete genome sequence of the actinobacterium Actinoplanes friuliensis HAG 010964, producer of the lipopeptide antibiotic friulimycin.</title>
        <authorList>
            <person name="Ruckert C."/>
            <person name="Szczepanowski R."/>
            <person name="Albersmeier A."/>
            <person name="Goesmann A."/>
            <person name="Fischer N."/>
            <person name="Steinkamper A."/>
            <person name="Puhler A."/>
            <person name="Biener R."/>
            <person name="Schwartz D."/>
            <person name="Kalinowski J."/>
        </authorList>
    </citation>
    <scope>NUCLEOTIDE SEQUENCE [LARGE SCALE GENOMIC DNA]</scope>
    <source>
        <strain evidence="6 7">DSM 7358</strain>
    </source>
</reference>
<dbReference type="STRING" id="1246995.AFR_13105"/>
<organism evidence="6 7">
    <name type="scientific">Actinoplanes friuliensis DSM 7358</name>
    <dbReference type="NCBI Taxonomy" id="1246995"/>
    <lineage>
        <taxon>Bacteria</taxon>
        <taxon>Bacillati</taxon>
        <taxon>Actinomycetota</taxon>
        <taxon>Actinomycetes</taxon>
        <taxon>Micromonosporales</taxon>
        <taxon>Micromonosporaceae</taxon>
        <taxon>Actinoplanes</taxon>
    </lineage>
</organism>
<name>U5VVR8_9ACTN</name>
<dbReference type="Proteomes" id="UP000017746">
    <property type="component" value="Chromosome"/>
</dbReference>
<dbReference type="Pfam" id="PF00732">
    <property type="entry name" value="GMC_oxred_N"/>
    <property type="match status" value="1"/>
</dbReference>
<dbReference type="Pfam" id="PF05199">
    <property type="entry name" value="GMC_oxred_C"/>
    <property type="match status" value="1"/>
</dbReference>
<comment type="similarity">
    <text evidence="2">Belongs to the GMC oxidoreductase family.</text>
</comment>
<dbReference type="InterPro" id="IPR000172">
    <property type="entry name" value="GMC_OxRdtase_N"/>
</dbReference>
<dbReference type="Gene3D" id="3.30.410.40">
    <property type="match status" value="1"/>
</dbReference>
<dbReference type="GO" id="GO:0050660">
    <property type="term" value="F:flavin adenine dinucleotide binding"/>
    <property type="evidence" value="ECO:0007669"/>
    <property type="project" value="InterPro"/>
</dbReference>
<accession>U5VVR8</accession>
<evidence type="ECO:0000313" key="6">
    <source>
        <dbReference type="EMBL" id="AGZ40907.1"/>
    </source>
</evidence>
<evidence type="ECO:0000259" key="5">
    <source>
        <dbReference type="PROSITE" id="PS00624"/>
    </source>
</evidence>
<dbReference type="KEGG" id="afs:AFR_13105"/>
<dbReference type="eggNOG" id="COG2303">
    <property type="taxonomic scope" value="Bacteria"/>
</dbReference>
<dbReference type="PANTHER" id="PTHR11552">
    <property type="entry name" value="GLUCOSE-METHANOL-CHOLINE GMC OXIDOREDUCTASE"/>
    <property type="match status" value="1"/>
</dbReference>
<feature type="domain" description="Glucose-methanol-choline oxidoreductase N-terminal" evidence="5">
    <location>
        <begin position="91"/>
        <end position="105"/>
    </location>
</feature>
<evidence type="ECO:0000256" key="2">
    <source>
        <dbReference type="ARBA" id="ARBA00010790"/>
    </source>
</evidence>
<dbReference type="SUPFAM" id="SSF54373">
    <property type="entry name" value="FAD-linked reductases, C-terminal domain"/>
    <property type="match status" value="1"/>
</dbReference>
<dbReference type="InterPro" id="IPR036188">
    <property type="entry name" value="FAD/NAD-bd_sf"/>
</dbReference>
<keyword evidence="7" id="KW-1185">Reference proteome</keyword>
<dbReference type="AlphaFoldDB" id="U5VVR8"/>
<dbReference type="PATRIC" id="fig|1246995.3.peg.2661"/>
<dbReference type="InterPro" id="IPR012132">
    <property type="entry name" value="GMC_OxRdtase"/>
</dbReference>
<dbReference type="Gene3D" id="3.50.50.60">
    <property type="entry name" value="FAD/NAD(P)-binding domain"/>
    <property type="match status" value="2"/>
</dbReference>
<dbReference type="SUPFAM" id="SSF51905">
    <property type="entry name" value="FAD/NAD(P)-binding domain"/>
    <property type="match status" value="1"/>
</dbReference>
<sequence length="371" mass="38879">MQQGISAFEDLNGSGHERVAYAPLSVAGGTRMSAARAYLHRATRRPNLRLELHCEVRRIIFDGTTATGVEVMTPDGEARFTARREVIVCAGTMESPLLLERSGVGDPDVLAAGGVPMVAANPAVGENLRQHRGAVFALRLRGVPGRNRELVTPAARLRTTARYLLRRSGALAHGGTTVLAVLRSSPAVAGPDMEVLFTPVSVSGHDGTSAGADAGDGVTVGFYPHAPTSTGSIHLTGPSAHHPPRLVPGYLSTGHDRDLTVAAFRRVRQILEADPFASAASETAPGPQVSDDDSVLRYVLEHGFAGNHQVGTCALGPEGAVDDDLRVRGTQRLRVADASVMPTLTTGNTVAPSMAIGWIAGDLIRHGKAVA</sequence>
<comment type="cofactor">
    <cofactor evidence="1">
        <name>FAD</name>
        <dbReference type="ChEBI" id="CHEBI:57692"/>
    </cofactor>
</comment>
<protein>
    <submittedName>
        <fullName evidence="6">Glucose-methanol-choline oxidoreductase</fullName>
    </submittedName>
</protein>
<gene>
    <name evidence="6" type="ORF">AFR_13105</name>
</gene>
<proteinExistence type="inferred from homology"/>
<evidence type="ECO:0000313" key="7">
    <source>
        <dbReference type="Proteomes" id="UP000017746"/>
    </source>
</evidence>
<evidence type="ECO:0000256" key="3">
    <source>
        <dbReference type="ARBA" id="ARBA00022630"/>
    </source>
</evidence>
<dbReference type="InterPro" id="IPR007867">
    <property type="entry name" value="GMC_OxRtase_C"/>
</dbReference>
<evidence type="ECO:0000256" key="1">
    <source>
        <dbReference type="ARBA" id="ARBA00001974"/>
    </source>
</evidence>